<gene>
    <name evidence="9" type="ORF">SASPL_116555</name>
</gene>
<dbReference type="SUPFAM" id="SSF57850">
    <property type="entry name" value="RING/U-box"/>
    <property type="match status" value="2"/>
</dbReference>
<organism evidence="9">
    <name type="scientific">Salvia splendens</name>
    <name type="common">Scarlet sage</name>
    <dbReference type="NCBI Taxonomy" id="180675"/>
    <lineage>
        <taxon>Eukaryota</taxon>
        <taxon>Viridiplantae</taxon>
        <taxon>Streptophyta</taxon>
        <taxon>Embryophyta</taxon>
        <taxon>Tracheophyta</taxon>
        <taxon>Spermatophyta</taxon>
        <taxon>Magnoliopsida</taxon>
        <taxon>eudicotyledons</taxon>
        <taxon>Gunneridae</taxon>
        <taxon>Pentapetalae</taxon>
        <taxon>asterids</taxon>
        <taxon>lamiids</taxon>
        <taxon>Lamiales</taxon>
        <taxon>Lamiaceae</taxon>
        <taxon>Nepetoideae</taxon>
        <taxon>Mentheae</taxon>
        <taxon>Salviinae</taxon>
        <taxon>Salvia</taxon>
        <taxon>Salvia subgen. Calosphace</taxon>
        <taxon>core Calosphace</taxon>
    </lineage>
</organism>
<dbReference type="CDD" id="cd00051">
    <property type="entry name" value="EFh"/>
    <property type="match status" value="1"/>
</dbReference>
<evidence type="ECO:0000259" key="8">
    <source>
        <dbReference type="PROSITE" id="PS50222"/>
    </source>
</evidence>
<dbReference type="InterPro" id="IPR015931">
    <property type="entry name" value="Acnase/IPM_dHydase_lsu_aba_1/3"/>
</dbReference>
<keyword evidence="3" id="KW-0862">Zinc</keyword>
<sequence length="676" mass="76253">MADGLRRVARAYYERSSEEQREEAKDFFTRLDLNDDERISLEEFKACFPSGEEFFNKLDSSNTGFLDFSDLLVVFYHQKKALISISRCDGCHQKIMGPYFSCVLCLDHFPSTYDLCCDCHRGGKFKHRHPLSFMLHDQAALVSFIQTKTQPAKSVMEELRAIAEAHLKASSAKTQAKAKEFFTAMDSDGDGKVEMSEFSSFMSKKGYKLTGNPDFFKKLDMDGNGSLDFWEVMTLNYIIQSGRPFCDCCGDFIPATYFSCFHCFKAGKKSFDLCLRCYQSNAFQHNAHVGGPKFLDNYTLLHNHQASSDGLVWDREKVIVIPDHYIFTTDELANRNVNTLREFCTEQDIKYFYDIKDAADFKANPDYKGVCHVALAQEGHCRPGEVPPTLRFVLDGEMPDCVLAKDLILQIIGEISVAGARYKSMEFVGSTVESLTMEDRMTLCNMVIEAGGKNGIVPADATTFKYLQDKTSVPYEPVYSDGQARFLSEYSFDISKLEPLVAKPHSPDNRALARECKDVKIDRVYIGSCTGGKTEDFMAAAKVFLASGKKVKVPTFLVPATQKVMSGWIYIVFHSQNPVEKLAHRYSKKLVVILRQAPPVVLVWEDLETPMHALTSLWQVALFSFLMNRHVCVSTTNRNFPGRMGHKEGQVYLASPYTAAASALTGFVTDPREFLQ</sequence>
<reference evidence="9" key="2">
    <citation type="submission" date="2020-08" db="EMBL/GenBank/DDBJ databases">
        <title>Plant Genome Project.</title>
        <authorList>
            <person name="Zhang R.-G."/>
        </authorList>
    </citation>
    <scope>NUCLEOTIDE SEQUENCE</scope>
    <source>
        <strain evidence="9">Huo1</strain>
        <tissue evidence="9">Leaf</tissue>
    </source>
</reference>
<dbReference type="GO" id="GO:0016829">
    <property type="term" value="F:lyase activity"/>
    <property type="evidence" value="ECO:0007669"/>
    <property type="project" value="UniProtKB-KW"/>
</dbReference>
<reference evidence="9" key="1">
    <citation type="submission" date="2018-01" db="EMBL/GenBank/DDBJ databases">
        <authorList>
            <person name="Mao J.F."/>
        </authorList>
    </citation>
    <scope>NUCLEOTIDE SEQUENCE</scope>
    <source>
        <strain evidence="9">Huo1</strain>
        <tissue evidence="9">Leaf</tissue>
    </source>
</reference>
<evidence type="ECO:0000256" key="2">
    <source>
        <dbReference type="ARBA" id="ARBA00022771"/>
    </source>
</evidence>
<dbReference type="PROSITE" id="PS00018">
    <property type="entry name" value="EF_HAND_1"/>
    <property type="match status" value="3"/>
</dbReference>
<dbReference type="Gene3D" id="3.30.60.90">
    <property type="match status" value="1"/>
</dbReference>
<keyword evidence="5" id="KW-0408">Iron</keyword>
<evidence type="ECO:0000256" key="5">
    <source>
        <dbReference type="ARBA" id="ARBA00023004"/>
    </source>
</evidence>
<dbReference type="GO" id="GO:0005509">
    <property type="term" value="F:calcium ion binding"/>
    <property type="evidence" value="ECO:0007669"/>
    <property type="project" value="InterPro"/>
</dbReference>
<evidence type="ECO:0000256" key="4">
    <source>
        <dbReference type="ARBA" id="ARBA00022837"/>
    </source>
</evidence>
<dbReference type="Proteomes" id="UP000298416">
    <property type="component" value="Unassembled WGS sequence"/>
</dbReference>
<evidence type="ECO:0000313" key="9">
    <source>
        <dbReference type="EMBL" id="KAG6420040.1"/>
    </source>
</evidence>
<dbReference type="AlphaFoldDB" id="A0A8X8XU29"/>
<accession>A0A8X8XU29</accession>
<dbReference type="Gene3D" id="3.30.499.10">
    <property type="entry name" value="Aconitase, domain 3"/>
    <property type="match status" value="4"/>
</dbReference>
<dbReference type="InterPro" id="IPR011992">
    <property type="entry name" value="EF-hand-dom_pair"/>
</dbReference>
<dbReference type="Pfam" id="PF13499">
    <property type="entry name" value="EF-hand_7"/>
    <property type="match status" value="1"/>
</dbReference>
<dbReference type="PANTHER" id="PTHR43822">
    <property type="entry name" value="HOMOACONITASE, MITOCHONDRIAL-RELATED"/>
    <property type="match status" value="1"/>
</dbReference>
<dbReference type="SUPFAM" id="SSF53732">
    <property type="entry name" value="Aconitase iron-sulfur domain"/>
    <property type="match status" value="2"/>
</dbReference>
<dbReference type="PANTHER" id="PTHR43822:SF2">
    <property type="entry name" value="HOMOACONITASE, MITOCHONDRIAL"/>
    <property type="match status" value="1"/>
</dbReference>
<keyword evidence="6" id="KW-0411">Iron-sulfur</keyword>
<dbReference type="Pfam" id="PF13202">
    <property type="entry name" value="EF-hand_5"/>
    <property type="match status" value="1"/>
</dbReference>
<dbReference type="GO" id="GO:0043436">
    <property type="term" value="P:oxoacid metabolic process"/>
    <property type="evidence" value="ECO:0007669"/>
    <property type="project" value="UniProtKB-ARBA"/>
</dbReference>
<dbReference type="EMBL" id="PNBA02000006">
    <property type="protein sequence ID" value="KAG6420040.1"/>
    <property type="molecule type" value="Genomic_DNA"/>
</dbReference>
<evidence type="ECO:0000256" key="6">
    <source>
        <dbReference type="ARBA" id="ARBA00023014"/>
    </source>
</evidence>
<feature type="domain" description="EF-hand" evidence="8">
    <location>
        <begin position="173"/>
        <end position="208"/>
    </location>
</feature>
<comment type="caution">
    <text evidence="9">The sequence shown here is derived from an EMBL/GenBank/DDBJ whole genome shotgun (WGS) entry which is preliminary data.</text>
</comment>
<evidence type="ECO:0000313" key="10">
    <source>
        <dbReference type="Proteomes" id="UP000298416"/>
    </source>
</evidence>
<dbReference type="SMART" id="SM00054">
    <property type="entry name" value="EFh"/>
    <property type="match status" value="3"/>
</dbReference>
<dbReference type="InterPro" id="IPR002048">
    <property type="entry name" value="EF_hand_dom"/>
</dbReference>
<protein>
    <recommendedName>
        <fullName evidence="8">EF-hand domain-containing protein</fullName>
    </recommendedName>
</protein>
<keyword evidence="2" id="KW-0863">Zinc-finger</keyword>
<keyword evidence="1" id="KW-0479">Metal-binding</keyword>
<keyword evidence="4" id="KW-0106">Calcium</keyword>
<dbReference type="GO" id="GO:0008270">
    <property type="term" value="F:zinc ion binding"/>
    <property type="evidence" value="ECO:0007669"/>
    <property type="project" value="UniProtKB-KW"/>
</dbReference>
<evidence type="ECO:0000256" key="3">
    <source>
        <dbReference type="ARBA" id="ARBA00022833"/>
    </source>
</evidence>
<dbReference type="InterPro" id="IPR018247">
    <property type="entry name" value="EF_Hand_1_Ca_BS"/>
</dbReference>
<keyword evidence="7" id="KW-0456">Lyase</keyword>
<dbReference type="PROSITE" id="PS50222">
    <property type="entry name" value="EF_HAND_2"/>
    <property type="match status" value="2"/>
</dbReference>
<proteinExistence type="predicted"/>
<dbReference type="InterPro" id="IPR001030">
    <property type="entry name" value="Acoase/IPM_deHydtase_lsu_aba"/>
</dbReference>
<keyword evidence="10" id="KW-1185">Reference proteome</keyword>
<dbReference type="SUPFAM" id="SSF47473">
    <property type="entry name" value="EF-hand"/>
    <property type="match status" value="1"/>
</dbReference>
<dbReference type="Pfam" id="PF00330">
    <property type="entry name" value="Aconitase"/>
    <property type="match status" value="3"/>
</dbReference>
<dbReference type="CDD" id="cd02249">
    <property type="entry name" value="ZZ"/>
    <property type="match status" value="1"/>
</dbReference>
<dbReference type="GO" id="GO:0051536">
    <property type="term" value="F:iron-sulfur cluster binding"/>
    <property type="evidence" value="ECO:0007669"/>
    <property type="project" value="UniProtKB-KW"/>
</dbReference>
<dbReference type="InterPro" id="IPR043145">
    <property type="entry name" value="Znf_ZZ_sf"/>
</dbReference>
<dbReference type="InterPro" id="IPR050067">
    <property type="entry name" value="IPM_dehydratase_rel_enz"/>
</dbReference>
<evidence type="ECO:0000256" key="7">
    <source>
        <dbReference type="ARBA" id="ARBA00023239"/>
    </source>
</evidence>
<name>A0A8X8XU29_SALSN</name>
<feature type="domain" description="EF-hand" evidence="8">
    <location>
        <begin position="19"/>
        <end position="54"/>
    </location>
</feature>
<dbReference type="Gene3D" id="1.10.238.10">
    <property type="entry name" value="EF-hand"/>
    <property type="match status" value="2"/>
</dbReference>
<dbReference type="InterPro" id="IPR036008">
    <property type="entry name" value="Aconitase_4Fe-4S_dom"/>
</dbReference>
<evidence type="ECO:0000256" key="1">
    <source>
        <dbReference type="ARBA" id="ARBA00022723"/>
    </source>
</evidence>